<organism evidence="2 3">
    <name type="scientific">Physocladia obscura</name>
    <dbReference type="NCBI Taxonomy" id="109957"/>
    <lineage>
        <taxon>Eukaryota</taxon>
        <taxon>Fungi</taxon>
        <taxon>Fungi incertae sedis</taxon>
        <taxon>Chytridiomycota</taxon>
        <taxon>Chytridiomycota incertae sedis</taxon>
        <taxon>Chytridiomycetes</taxon>
        <taxon>Chytridiales</taxon>
        <taxon>Chytriomycetaceae</taxon>
        <taxon>Physocladia</taxon>
    </lineage>
</organism>
<accession>A0AAD5SV25</accession>
<keyword evidence="3" id="KW-1185">Reference proteome</keyword>
<protein>
    <submittedName>
        <fullName evidence="2">Uncharacterized protein</fullName>
    </submittedName>
</protein>
<dbReference type="EMBL" id="JADGJH010001824">
    <property type="protein sequence ID" value="KAJ3109131.1"/>
    <property type="molecule type" value="Genomic_DNA"/>
</dbReference>
<evidence type="ECO:0000313" key="2">
    <source>
        <dbReference type="EMBL" id="KAJ3109131.1"/>
    </source>
</evidence>
<gene>
    <name evidence="2" type="ORF">HK100_003338</name>
</gene>
<feature type="region of interest" description="Disordered" evidence="1">
    <location>
        <begin position="73"/>
        <end position="120"/>
    </location>
</feature>
<feature type="non-terminal residue" evidence="2">
    <location>
        <position position="325"/>
    </location>
</feature>
<proteinExistence type="predicted"/>
<feature type="compositionally biased region" description="Basic and acidic residues" evidence="1">
    <location>
        <begin position="98"/>
        <end position="108"/>
    </location>
</feature>
<comment type="caution">
    <text evidence="2">The sequence shown here is derived from an EMBL/GenBank/DDBJ whole genome shotgun (WGS) entry which is preliminary data.</text>
</comment>
<dbReference type="Proteomes" id="UP001211907">
    <property type="component" value="Unassembled WGS sequence"/>
</dbReference>
<name>A0AAD5SV25_9FUNG</name>
<evidence type="ECO:0000256" key="1">
    <source>
        <dbReference type="SAM" id="MobiDB-lite"/>
    </source>
</evidence>
<dbReference type="AlphaFoldDB" id="A0AAD5SV25"/>
<feature type="region of interest" description="Disordered" evidence="1">
    <location>
        <begin position="172"/>
        <end position="196"/>
    </location>
</feature>
<reference evidence="2" key="1">
    <citation type="submission" date="2020-05" db="EMBL/GenBank/DDBJ databases">
        <title>Phylogenomic resolution of chytrid fungi.</title>
        <authorList>
            <person name="Stajich J.E."/>
            <person name="Amses K."/>
            <person name="Simmons R."/>
            <person name="Seto K."/>
            <person name="Myers J."/>
            <person name="Bonds A."/>
            <person name="Quandt C.A."/>
            <person name="Barry K."/>
            <person name="Liu P."/>
            <person name="Grigoriev I."/>
            <person name="Longcore J.E."/>
            <person name="James T.Y."/>
        </authorList>
    </citation>
    <scope>NUCLEOTIDE SEQUENCE</scope>
    <source>
        <strain evidence="2">JEL0513</strain>
    </source>
</reference>
<evidence type="ECO:0000313" key="3">
    <source>
        <dbReference type="Proteomes" id="UP001211907"/>
    </source>
</evidence>
<sequence length="325" mass="34972">MSVLNISVAKLPTPRTGIIYPSNPRISSKYIKLRSKIATDASMATGSNSPQPLPSPQQQLLQPNQLLSGGQLSLAARPQSSRSASDRSVLAKASQSETPEHCGNKERIGSATIRRRRKSNLNEAKTALAIETVVKKTKTRRKGDFPDSLSALSAQQCQSSIIPRWNTTITAGANNDSDKDSNSIAQYNDKCDDDGDDDSVEIETVSFELSLSPKISAYSQFQTEDEFVLAFKNQATAAICAWTENEDDAIFNGIYGISANTVAAGLGISATQNTLADKLSSLSTASDSGSIDEEEVCVSTLVFRKPNIDIVNYSAKNEINNLNSL</sequence>